<dbReference type="EMBL" id="JAENHM010000058">
    <property type="protein sequence ID" value="MBK1839637.1"/>
    <property type="molecule type" value="Genomic_DNA"/>
</dbReference>
<gene>
    <name evidence="1" type="ORF">JHL17_19695</name>
</gene>
<comment type="caution">
    <text evidence="1">The sequence shown here is derived from an EMBL/GenBank/DDBJ whole genome shotgun (WGS) entry which is preliminary data.</text>
</comment>
<keyword evidence="2" id="KW-1185">Reference proteome</keyword>
<evidence type="ECO:0000313" key="2">
    <source>
        <dbReference type="Proteomes" id="UP000652760"/>
    </source>
</evidence>
<proteinExistence type="predicted"/>
<reference evidence="2" key="1">
    <citation type="submission" date="2021-01" db="EMBL/GenBank/DDBJ databases">
        <title>Genome public.</title>
        <authorList>
            <person name="Liu C."/>
            <person name="Sun Q."/>
        </authorList>
    </citation>
    <scope>NUCLEOTIDE SEQUENCE [LARGE SCALE GENOMIC DNA]</scope>
    <source>
        <strain evidence="2">YIM B02556</strain>
    </source>
</reference>
<name>A0ABS1F8C4_9PROT</name>
<dbReference type="Proteomes" id="UP000652760">
    <property type="component" value="Unassembled WGS sequence"/>
</dbReference>
<evidence type="ECO:0008006" key="3">
    <source>
        <dbReference type="Google" id="ProtNLM"/>
    </source>
</evidence>
<accession>A0ABS1F8C4</accession>
<dbReference type="RefSeq" id="WP_200195627.1">
    <property type="nucleotide sequence ID" value="NZ_JAENHM010000058.1"/>
</dbReference>
<evidence type="ECO:0000313" key="1">
    <source>
        <dbReference type="EMBL" id="MBK1839637.1"/>
    </source>
</evidence>
<sequence length="47" mass="5022">MTIREAALPGLGITLLAAPDVLSHLERGDLQAFRRNCLAERFAGSLG</sequence>
<organism evidence="1 2">
    <name type="scientific">Azospirillum endophyticum</name>
    <dbReference type="NCBI Taxonomy" id="2800326"/>
    <lineage>
        <taxon>Bacteria</taxon>
        <taxon>Pseudomonadati</taxon>
        <taxon>Pseudomonadota</taxon>
        <taxon>Alphaproteobacteria</taxon>
        <taxon>Rhodospirillales</taxon>
        <taxon>Azospirillaceae</taxon>
        <taxon>Azospirillum</taxon>
    </lineage>
</organism>
<protein>
    <recommendedName>
        <fullName evidence="3">LysR substrate binding domain-containing protein</fullName>
    </recommendedName>
</protein>